<sequence length="72" mass="7890">MRGSPRLETRRREARGFNGGADYDPKPVGPVSERIASSLSTSSLASTREQASEVLKRYVGKMACHIGLGRQR</sequence>
<evidence type="ECO:0000313" key="2">
    <source>
        <dbReference type="EMBL" id="EET03978.1"/>
    </source>
</evidence>
<gene>
    <name evidence="2" type="ORF">BURPS1710A_A2012</name>
</gene>
<feature type="compositionally biased region" description="Basic and acidic residues" evidence="1">
    <location>
        <begin position="1"/>
        <end position="15"/>
    </location>
</feature>
<accession>A0A0E1VSZ4</accession>
<reference evidence="2" key="1">
    <citation type="submission" date="2009-05" db="EMBL/GenBank/DDBJ databases">
        <authorList>
            <person name="Harkins D.M."/>
            <person name="DeShazer D."/>
            <person name="Woods D.E."/>
            <person name="Brinkac L.M."/>
            <person name="Brown K.A."/>
            <person name="Hung G.C."/>
            <person name="Tuanyok A."/>
            <person name="Zhang B."/>
            <person name="Nierman W.C."/>
        </authorList>
    </citation>
    <scope>NUCLEOTIDE SEQUENCE [LARGE SCALE GENOMIC DNA]</scope>
    <source>
        <strain evidence="2">1710a</strain>
    </source>
</reference>
<dbReference type="HOGENOM" id="CLU_183572_0_0_4"/>
<dbReference type="AlphaFoldDB" id="A0A0E1VSZ4"/>
<name>A0A0E1VSZ4_BURPE</name>
<proteinExistence type="predicted"/>
<organism evidence="2">
    <name type="scientific">Burkholderia pseudomallei 1710a</name>
    <dbReference type="NCBI Taxonomy" id="320371"/>
    <lineage>
        <taxon>Bacteria</taxon>
        <taxon>Pseudomonadati</taxon>
        <taxon>Pseudomonadota</taxon>
        <taxon>Betaproteobacteria</taxon>
        <taxon>Burkholderiales</taxon>
        <taxon>Burkholderiaceae</taxon>
        <taxon>Burkholderia</taxon>
        <taxon>pseudomallei group</taxon>
    </lineage>
</organism>
<evidence type="ECO:0000256" key="1">
    <source>
        <dbReference type="SAM" id="MobiDB-lite"/>
    </source>
</evidence>
<protein>
    <submittedName>
        <fullName evidence="2">Uncharacterized protein</fullName>
    </submittedName>
</protein>
<dbReference type="EMBL" id="CM000833">
    <property type="protein sequence ID" value="EET03978.1"/>
    <property type="molecule type" value="Genomic_DNA"/>
</dbReference>
<feature type="region of interest" description="Disordered" evidence="1">
    <location>
        <begin position="1"/>
        <end position="30"/>
    </location>
</feature>
<dbReference type="Proteomes" id="UP000001812">
    <property type="component" value="Chromosome II"/>
</dbReference>